<sequence length="206" mass="23123">MQHEDSLGSVRETLQEDLGDRSGLSKRKKTETAKAPPPKAPRVLTFSPEEIIHPRSSSWASPPDVAEYLQNHFRAGFDKDMRARLRAECPRPDLEGKVTDTPDIDPTMVIFLKKWAKDPKKGLDRAWRLCQDKVLDLSGPLAKILEMAYVAKESKSPIDPDILVLIRVEALHSLEIGLSMSEPLFSSWTLDVSVAGFDFICLHGLY</sequence>
<comment type="caution">
    <text evidence="2">The sequence shown here is derived from an EMBL/GenBank/DDBJ whole genome shotgun (WGS) entry which is preliminary data.</text>
</comment>
<dbReference type="AlphaFoldDB" id="A0AAV7R693"/>
<protein>
    <submittedName>
        <fullName evidence="2">Uncharacterized protein</fullName>
    </submittedName>
</protein>
<organism evidence="2 3">
    <name type="scientific">Pleurodeles waltl</name>
    <name type="common">Iberian ribbed newt</name>
    <dbReference type="NCBI Taxonomy" id="8319"/>
    <lineage>
        <taxon>Eukaryota</taxon>
        <taxon>Metazoa</taxon>
        <taxon>Chordata</taxon>
        <taxon>Craniata</taxon>
        <taxon>Vertebrata</taxon>
        <taxon>Euteleostomi</taxon>
        <taxon>Amphibia</taxon>
        <taxon>Batrachia</taxon>
        <taxon>Caudata</taxon>
        <taxon>Salamandroidea</taxon>
        <taxon>Salamandridae</taxon>
        <taxon>Pleurodelinae</taxon>
        <taxon>Pleurodeles</taxon>
    </lineage>
</organism>
<dbReference type="EMBL" id="JANPWB010000009">
    <property type="protein sequence ID" value="KAJ1148326.1"/>
    <property type="molecule type" value="Genomic_DNA"/>
</dbReference>
<evidence type="ECO:0000313" key="2">
    <source>
        <dbReference type="EMBL" id="KAJ1148326.1"/>
    </source>
</evidence>
<dbReference type="Proteomes" id="UP001066276">
    <property type="component" value="Chromosome 5"/>
</dbReference>
<evidence type="ECO:0000313" key="3">
    <source>
        <dbReference type="Proteomes" id="UP001066276"/>
    </source>
</evidence>
<reference evidence="2" key="1">
    <citation type="journal article" date="2022" name="bioRxiv">
        <title>Sequencing and chromosome-scale assembly of the giantPleurodeles waltlgenome.</title>
        <authorList>
            <person name="Brown T."/>
            <person name="Elewa A."/>
            <person name="Iarovenko S."/>
            <person name="Subramanian E."/>
            <person name="Araus A.J."/>
            <person name="Petzold A."/>
            <person name="Susuki M."/>
            <person name="Suzuki K.-i.T."/>
            <person name="Hayashi T."/>
            <person name="Toyoda A."/>
            <person name="Oliveira C."/>
            <person name="Osipova E."/>
            <person name="Leigh N.D."/>
            <person name="Simon A."/>
            <person name="Yun M.H."/>
        </authorList>
    </citation>
    <scope>NUCLEOTIDE SEQUENCE</scope>
    <source>
        <strain evidence="2">20211129_DDA</strain>
        <tissue evidence="2">Liver</tissue>
    </source>
</reference>
<gene>
    <name evidence="2" type="ORF">NDU88_001163</name>
</gene>
<keyword evidence="3" id="KW-1185">Reference proteome</keyword>
<accession>A0AAV7R693</accession>
<evidence type="ECO:0000256" key="1">
    <source>
        <dbReference type="SAM" id="MobiDB-lite"/>
    </source>
</evidence>
<proteinExistence type="predicted"/>
<name>A0AAV7R693_PLEWA</name>
<feature type="region of interest" description="Disordered" evidence="1">
    <location>
        <begin position="1"/>
        <end position="47"/>
    </location>
</feature>